<keyword evidence="4" id="KW-1185">Reference proteome</keyword>
<gene>
    <name evidence="3" type="ORF">Ga0074812_11172</name>
</gene>
<keyword evidence="2" id="KW-0472">Membrane</keyword>
<accession>A0A0S4QPK1</accession>
<organism evidence="3 4">
    <name type="scientific">Parafrankia irregularis</name>
    <dbReference type="NCBI Taxonomy" id="795642"/>
    <lineage>
        <taxon>Bacteria</taxon>
        <taxon>Bacillati</taxon>
        <taxon>Actinomycetota</taxon>
        <taxon>Actinomycetes</taxon>
        <taxon>Frankiales</taxon>
        <taxon>Frankiaceae</taxon>
        <taxon>Parafrankia</taxon>
    </lineage>
</organism>
<dbReference type="RefSeq" id="WP_091278371.1">
    <property type="nucleotide sequence ID" value="NZ_FAOZ01000011.1"/>
</dbReference>
<dbReference type="AlphaFoldDB" id="A0A0S4QPK1"/>
<feature type="transmembrane region" description="Helical" evidence="2">
    <location>
        <begin position="20"/>
        <end position="42"/>
    </location>
</feature>
<evidence type="ECO:0000256" key="1">
    <source>
        <dbReference type="SAM" id="MobiDB-lite"/>
    </source>
</evidence>
<evidence type="ECO:0000256" key="2">
    <source>
        <dbReference type="SAM" id="Phobius"/>
    </source>
</evidence>
<evidence type="ECO:0000313" key="4">
    <source>
        <dbReference type="Proteomes" id="UP000198802"/>
    </source>
</evidence>
<proteinExistence type="predicted"/>
<name>A0A0S4QPK1_9ACTN</name>
<sequence length="210" mass="21211">MAGRPVWLRTGFRPIAEPPLSPAATGAALVGALTLVVGCVLVGGSEEHEVMATAAPAEAAFDTSELTNWYQSTQGLRASIATTVAAVRGYLEAQDGAGLQPRCTQLAAETKAANRLPAGPDPQANGMFTGGIERYAAAAQTCAHLFDGTQVPLPELQSQLRTALADGDTSWESLSLHTGLPLAQAGSSTVTSAGSGGGTRAAGGAPATLR</sequence>
<dbReference type="Proteomes" id="UP000198802">
    <property type="component" value="Unassembled WGS sequence"/>
</dbReference>
<feature type="region of interest" description="Disordered" evidence="1">
    <location>
        <begin position="186"/>
        <end position="210"/>
    </location>
</feature>
<dbReference type="EMBL" id="FAOZ01000011">
    <property type="protein sequence ID" value="CUU57236.1"/>
    <property type="molecule type" value="Genomic_DNA"/>
</dbReference>
<protein>
    <submittedName>
        <fullName evidence="3">Uncharacterized protein</fullName>
    </submittedName>
</protein>
<keyword evidence="2" id="KW-0812">Transmembrane</keyword>
<evidence type="ECO:0000313" key="3">
    <source>
        <dbReference type="EMBL" id="CUU57236.1"/>
    </source>
</evidence>
<keyword evidence="2" id="KW-1133">Transmembrane helix</keyword>
<reference evidence="4" key="1">
    <citation type="submission" date="2015-11" db="EMBL/GenBank/DDBJ databases">
        <authorList>
            <person name="Varghese N."/>
        </authorList>
    </citation>
    <scope>NUCLEOTIDE SEQUENCE [LARGE SCALE GENOMIC DNA]</scope>
    <source>
        <strain evidence="4">DSM 45899</strain>
    </source>
</reference>